<dbReference type="EMBL" id="JTHE03000077">
    <property type="protein sequence ID" value="MCM1983738.1"/>
    <property type="molecule type" value="Genomic_DNA"/>
</dbReference>
<keyword evidence="2" id="KW-1185">Reference proteome</keyword>
<evidence type="ECO:0008006" key="3">
    <source>
        <dbReference type="Google" id="ProtNLM"/>
    </source>
</evidence>
<reference evidence="1 2" key="1">
    <citation type="journal article" date="2015" name="Genome Announc.">
        <title>Draft Genome Sequence of Filamentous Marine Cyanobacterium Lyngbya confervoides Strain BDU141951.</title>
        <authorList>
            <person name="Chandrababunaidu M.M."/>
            <person name="Sen D."/>
            <person name="Tripathy S."/>
        </authorList>
    </citation>
    <scope>NUCLEOTIDE SEQUENCE [LARGE SCALE GENOMIC DNA]</scope>
    <source>
        <strain evidence="1 2">BDU141951</strain>
    </source>
</reference>
<accession>A0ABD4T5H2</accession>
<sequence length="69" mass="7372">MSNIRISDLQNTGYELFSDPESYLKDLSMDETIKEIGGKPKTATVGSLIATGVSTPVCMGALVGYTIWG</sequence>
<dbReference type="Proteomes" id="UP000031561">
    <property type="component" value="Unassembled WGS sequence"/>
</dbReference>
<name>A0ABD4T5H2_9CYAN</name>
<evidence type="ECO:0000313" key="1">
    <source>
        <dbReference type="EMBL" id="MCM1983738.1"/>
    </source>
</evidence>
<gene>
    <name evidence="1" type="ORF">QQ91_0013010</name>
</gene>
<protein>
    <recommendedName>
        <fullName evidence="3">Bacteriocin</fullName>
    </recommendedName>
</protein>
<dbReference type="RefSeq" id="WP_166282696.1">
    <property type="nucleotide sequence ID" value="NZ_JTHE03000077.1"/>
</dbReference>
<comment type="caution">
    <text evidence="1">The sequence shown here is derived from an EMBL/GenBank/DDBJ whole genome shotgun (WGS) entry which is preliminary data.</text>
</comment>
<evidence type="ECO:0000313" key="2">
    <source>
        <dbReference type="Proteomes" id="UP000031561"/>
    </source>
</evidence>
<organism evidence="1 2">
    <name type="scientific">Lyngbya confervoides BDU141951</name>
    <dbReference type="NCBI Taxonomy" id="1574623"/>
    <lineage>
        <taxon>Bacteria</taxon>
        <taxon>Bacillati</taxon>
        <taxon>Cyanobacteriota</taxon>
        <taxon>Cyanophyceae</taxon>
        <taxon>Oscillatoriophycideae</taxon>
        <taxon>Oscillatoriales</taxon>
        <taxon>Microcoleaceae</taxon>
        <taxon>Lyngbya</taxon>
    </lineage>
</organism>
<proteinExistence type="predicted"/>
<dbReference type="AlphaFoldDB" id="A0ABD4T5H2"/>